<dbReference type="PROSITE" id="PS51257">
    <property type="entry name" value="PROKAR_LIPOPROTEIN"/>
    <property type="match status" value="1"/>
</dbReference>
<evidence type="ECO:0008006" key="4">
    <source>
        <dbReference type="Google" id="ProtNLM"/>
    </source>
</evidence>
<feature type="chain" id="PRO_5045505745" description="Lipoprotein" evidence="1">
    <location>
        <begin position="20"/>
        <end position="302"/>
    </location>
</feature>
<gene>
    <name evidence="2" type="ORF">RGQ13_18175</name>
</gene>
<evidence type="ECO:0000313" key="3">
    <source>
        <dbReference type="Proteomes" id="UP001258994"/>
    </source>
</evidence>
<dbReference type="EMBL" id="CP134145">
    <property type="protein sequence ID" value="WNC72024.1"/>
    <property type="molecule type" value="Genomic_DNA"/>
</dbReference>
<organism evidence="2 3">
    <name type="scientific">Thalassotalea psychrophila</name>
    <dbReference type="NCBI Taxonomy" id="3065647"/>
    <lineage>
        <taxon>Bacteria</taxon>
        <taxon>Pseudomonadati</taxon>
        <taxon>Pseudomonadota</taxon>
        <taxon>Gammaproteobacteria</taxon>
        <taxon>Alteromonadales</taxon>
        <taxon>Colwelliaceae</taxon>
        <taxon>Thalassotalea</taxon>
    </lineage>
</organism>
<dbReference type="RefSeq" id="WP_348391144.1">
    <property type="nucleotide sequence ID" value="NZ_CP134145.1"/>
</dbReference>
<name>A0ABY9TU04_9GAMM</name>
<dbReference type="Proteomes" id="UP001258994">
    <property type="component" value="Chromosome"/>
</dbReference>
<feature type="signal peptide" evidence="1">
    <location>
        <begin position="1"/>
        <end position="19"/>
    </location>
</feature>
<keyword evidence="3" id="KW-1185">Reference proteome</keyword>
<evidence type="ECO:0000256" key="1">
    <source>
        <dbReference type="SAM" id="SignalP"/>
    </source>
</evidence>
<evidence type="ECO:0000313" key="2">
    <source>
        <dbReference type="EMBL" id="WNC72024.1"/>
    </source>
</evidence>
<proteinExistence type="predicted"/>
<keyword evidence="1" id="KW-0732">Signal</keyword>
<sequence>MKYQSIVSACLVSMLYGCASTMTSGGVSVSEPSDIDIYNAKVAYCEVFTYENATYYTGNDPKKSPAIRKEEKEKSWNAWQQKRKELKSELIGKRFFISHPAAFFTFDESTQYLKFYGKGLSKGKYSTYASAVPEKVLFNNRDYLTRAYDFPLPRGAYKFGPGVGSRVTALFKNYGNANQNVHGTYVINNVVLPNYKMRTGLFSDPVPNRKMPMFGVTLHTKKWYERDDSPIVQKEGTFYLDTTKFNFLDSFGEYPDLSTPYINISYVFEFKGCSGNRVTGDIKEVVLTTRKSKKELYRVFYK</sequence>
<accession>A0ABY9TU04</accession>
<reference evidence="3" key="1">
    <citation type="submission" date="2023-09" db="EMBL/GenBank/DDBJ databases">
        <authorList>
            <person name="Li S."/>
            <person name="Li X."/>
            <person name="Zhang C."/>
            <person name="Zhao Z."/>
        </authorList>
    </citation>
    <scope>NUCLEOTIDE SEQUENCE [LARGE SCALE GENOMIC DNA]</scope>
    <source>
        <strain evidence="3">SQ149</strain>
    </source>
</reference>
<protein>
    <recommendedName>
        <fullName evidence="4">Lipoprotein</fullName>
    </recommendedName>
</protein>